<gene>
    <name evidence="1" type="ORF">EYF80_019293</name>
</gene>
<dbReference type="AlphaFoldDB" id="A0A4Z2HY16"/>
<dbReference type="Proteomes" id="UP000314294">
    <property type="component" value="Unassembled WGS sequence"/>
</dbReference>
<keyword evidence="2" id="KW-1185">Reference proteome</keyword>
<comment type="caution">
    <text evidence="1">The sequence shown here is derived from an EMBL/GenBank/DDBJ whole genome shotgun (WGS) entry which is preliminary data.</text>
</comment>
<organism evidence="1 2">
    <name type="scientific">Liparis tanakae</name>
    <name type="common">Tanaka's snailfish</name>
    <dbReference type="NCBI Taxonomy" id="230148"/>
    <lineage>
        <taxon>Eukaryota</taxon>
        <taxon>Metazoa</taxon>
        <taxon>Chordata</taxon>
        <taxon>Craniata</taxon>
        <taxon>Vertebrata</taxon>
        <taxon>Euteleostomi</taxon>
        <taxon>Actinopterygii</taxon>
        <taxon>Neopterygii</taxon>
        <taxon>Teleostei</taxon>
        <taxon>Neoteleostei</taxon>
        <taxon>Acanthomorphata</taxon>
        <taxon>Eupercaria</taxon>
        <taxon>Perciformes</taxon>
        <taxon>Cottioidei</taxon>
        <taxon>Cottales</taxon>
        <taxon>Liparidae</taxon>
        <taxon>Liparis</taxon>
    </lineage>
</organism>
<sequence>MKSWTRLCPNTCLETALSWAIDAGAETAGRLYVILIIHSVIDKSVIVQIIIYNGSLSLGGHLKTSPLAKGGEGIVDIQLASLCCGPQGAKA</sequence>
<dbReference type="EMBL" id="SRLO01000162">
    <property type="protein sequence ID" value="TNN70558.1"/>
    <property type="molecule type" value="Genomic_DNA"/>
</dbReference>
<reference evidence="1 2" key="1">
    <citation type="submission" date="2019-03" db="EMBL/GenBank/DDBJ databases">
        <title>First draft genome of Liparis tanakae, snailfish: a comprehensive survey of snailfish specific genes.</title>
        <authorList>
            <person name="Kim W."/>
            <person name="Song I."/>
            <person name="Jeong J.-H."/>
            <person name="Kim D."/>
            <person name="Kim S."/>
            <person name="Ryu S."/>
            <person name="Song J.Y."/>
            <person name="Lee S.K."/>
        </authorList>
    </citation>
    <scope>NUCLEOTIDE SEQUENCE [LARGE SCALE GENOMIC DNA]</scope>
    <source>
        <tissue evidence="1">Muscle</tissue>
    </source>
</reference>
<evidence type="ECO:0000313" key="1">
    <source>
        <dbReference type="EMBL" id="TNN70558.1"/>
    </source>
</evidence>
<evidence type="ECO:0000313" key="2">
    <source>
        <dbReference type="Proteomes" id="UP000314294"/>
    </source>
</evidence>
<accession>A0A4Z2HY16</accession>
<name>A0A4Z2HY16_9TELE</name>
<protein>
    <submittedName>
        <fullName evidence="1">Uncharacterized protein</fullName>
    </submittedName>
</protein>
<proteinExistence type="predicted"/>